<keyword evidence="1" id="KW-1133">Transmembrane helix</keyword>
<reference evidence="2" key="1">
    <citation type="submission" date="2020-07" db="EMBL/GenBank/DDBJ databases">
        <title>Huge and variable diversity of episymbiotic CPR bacteria and DPANN archaea in groundwater ecosystems.</title>
        <authorList>
            <person name="He C.Y."/>
            <person name="Keren R."/>
            <person name="Whittaker M."/>
            <person name="Farag I.F."/>
            <person name="Doudna J."/>
            <person name="Cate J.H.D."/>
            <person name="Banfield J.F."/>
        </authorList>
    </citation>
    <scope>NUCLEOTIDE SEQUENCE</scope>
    <source>
        <strain evidence="2">NC_groundwater_928_Pr1_S-0.2um_72_17</strain>
    </source>
</reference>
<proteinExistence type="predicted"/>
<feature type="transmembrane region" description="Helical" evidence="1">
    <location>
        <begin position="47"/>
        <end position="66"/>
    </location>
</feature>
<sequence>MRILGVVLVLIGLIGLAFGGIPYKHTENVAQIGDFKMKVTEQKHWNLPPLVSGFAILVGTALFFSARKPNA</sequence>
<dbReference type="AlphaFoldDB" id="A0A9D6QPQ0"/>
<evidence type="ECO:0000256" key="1">
    <source>
        <dbReference type="SAM" id="Phobius"/>
    </source>
</evidence>
<evidence type="ECO:0000313" key="3">
    <source>
        <dbReference type="Proteomes" id="UP000807850"/>
    </source>
</evidence>
<comment type="caution">
    <text evidence="2">The sequence shown here is derived from an EMBL/GenBank/DDBJ whole genome shotgun (WGS) entry which is preliminary data.</text>
</comment>
<accession>A0A9D6QPQ0</accession>
<organism evidence="2 3">
    <name type="scientific">Eiseniibacteriota bacterium</name>
    <dbReference type="NCBI Taxonomy" id="2212470"/>
    <lineage>
        <taxon>Bacteria</taxon>
        <taxon>Candidatus Eiseniibacteriota</taxon>
    </lineage>
</organism>
<evidence type="ECO:0000313" key="2">
    <source>
        <dbReference type="EMBL" id="MBI3540159.1"/>
    </source>
</evidence>
<dbReference type="Proteomes" id="UP000807850">
    <property type="component" value="Unassembled WGS sequence"/>
</dbReference>
<keyword evidence="1" id="KW-0812">Transmembrane</keyword>
<protein>
    <recommendedName>
        <fullName evidence="4">DUF3185 domain-containing protein</fullName>
    </recommendedName>
</protein>
<evidence type="ECO:0008006" key="4">
    <source>
        <dbReference type="Google" id="ProtNLM"/>
    </source>
</evidence>
<dbReference type="EMBL" id="JACQAY010000256">
    <property type="protein sequence ID" value="MBI3540159.1"/>
    <property type="molecule type" value="Genomic_DNA"/>
</dbReference>
<name>A0A9D6QPQ0_UNCEI</name>
<gene>
    <name evidence="2" type="ORF">HY076_07785</name>
</gene>
<keyword evidence="1" id="KW-0472">Membrane</keyword>